<evidence type="ECO:0000256" key="8">
    <source>
        <dbReference type="ARBA" id="ARBA00023015"/>
    </source>
</evidence>
<dbReference type="GO" id="GO:0006310">
    <property type="term" value="P:DNA recombination"/>
    <property type="evidence" value="ECO:0007669"/>
    <property type="project" value="UniProtKB-KW"/>
</dbReference>
<dbReference type="FunFam" id="3.30.420.40:FF:000100">
    <property type="entry name" value="Actin-related protein 8"/>
    <property type="match status" value="1"/>
</dbReference>
<keyword evidence="16" id="KW-1185">Reference proteome</keyword>
<evidence type="ECO:0000313" key="15">
    <source>
        <dbReference type="EMBL" id="KAK6176999.1"/>
    </source>
</evidence>
<dbReference type="GO" id="GO:0006281">
    <property type="term" value="P:DNA repair"/>
    <property type="evidence" value="ECO:0007669"/>
    <property type="project" value="UniProtKB-KW"/>
</dbReference>
<dbReference type="InterPro" id="IPR004000">
    <property type="entry name" value="Actin"/>
</dbReference>
<comment type="similarity">
    <text evidence="3">Belongs to the actin family. ARP8 subfamily.</text>
</comment>
<comment type="function">
    <text evidence="1">Actins are highly conserved proteins that are involved in various types of cell motility and are ubiquitously expressed in all eukaryotic cells.</text>
</comment>
<dbReference type="SUPFAM" id="SSF53067">
    <property type="entry name" value="Actin-like ATPase domain"/>
    <property type="match status" value="2"/>
</dbReference>
<evidence type="ECO:0000256" key="1">
    <source>
        <dbReference type="ARBA" id="ARBA00003520"/>
    </source>
</evidence>
<keyword evidence="9" id="KW-0804">Transcription</keyword>
<feature type="compositionally biased region" description="Polar residues" evidence="14">
    <location>
        <begin position="434"/>
        <end position="449"/>
    </location>
</feature>
<feature type="region of interest" description="Disordered" evidence="14">
    <location>
        <begin position="409"/>
        <end position="481"/>
    </location>
</feature>
<feature type="compositionally biased region" description="Polar residues" evidence="14">
    <location>
        <begin position="457"/>
        <end position="466"/>
    </location>
</feature>
<dbReference type="EMBL" id="JAZGQO010000010">
    <property type="protein sequence ID" value="KAK6176999.1"/>
    <property type="molecule type" value="Genomic_DNA"/>
</dbReference>
<comment type="function">
    <text evidence="13">Plays an important role in the functional organization of mitotic chromosomes. Exhibits low basal ATPase activity, and unable to polymerize.</text>
</comment>
<feature type="compositionally biased region" description="Basic and acidic residues" evidence="14">
    <location>
        <begin position="423"/>
        <end position="432"/>
    </location>
</feature>
<comment type="subcellular location">
    <subcellularLocation>
        <location evidence="2">Nucleus</location>
    </subcellularLocation>
</comment>
<protein>
    <recommendedName>
        <fullName evidence="4">Actin-related protein 8</fullName>
    </recommendedName>
</protein>
<dbReference type="PANTHER" id="PTHR11937">
    <property type="entry name" value="ACTIN"/>
    <property type="match status" value="1"/>
</dbReference>
<keyword evidence="11" id="KW-0234">DNA repair</keyword>
<dbReference type="GO" id="GO:0005634">
    <property type="term" value="C:nucleus"/>
    <property type="evidence" value="ECO:0007669"/>
    <property type="project" value="UniProtKB-SubCell"/>
</dbReference>
<keyword evidence="10" id="KW-0233">DNA recombination</keyword>
<dbReference type="Gene3D" id="3.90.640.10">
    <property type="entry name" value="Actin, Chain A, domain 4"/>
    <property type="match status" value="1"/>
</dbReference>
<dbReference type="Proteomes" id="UP001347796">
    <property type="component" value="Unassembled WGS sequence"/>
</dbReference>
<evidence type="ECO:0000256" key="3">
    <source>
        <dbReference type="ARBA" id="ARBA00007720"/>
    </source>
</evidence>
<dbReference type="CDD" id="cd10206">
    <property type="entry name" value="ASKHA_NBD_Arp8-like"/>
    <property type="match status" value="1"/>
</dbReference>
<proteinExistence type="inferred from homology"/>
<dbReference type="Pfam" id="PF00022">
    <property type="entry name" value="Actin"/>
    <property type="match status" value="2"/>
</dbReference>
<evidence type="ECO:0000256" key="9">
    <source>
        <dbReference type="ARBA" id="ARBA00023163"/>
    </source>
</evidence>
<reference evidence="15 16" key="1">
    <citation type="submission" date="2024-01" db="EMBL/GenBank/DDBJ databases">
        <title>The genome of the rayed Mediterranean limpet Patella caerulea (Linnaeus, 1758).</title>
        <authorList>
            <person name="Anh-Thu Weber A."/>
            <person name="Halstead-Nussloch G."/>
        </authorList>
    </citation>
    <scope>NUCLEOTIDE SEQUENCE [LARGE SCALE GENOMIC DNA]</scope>
    <source>
        <strain evidence="15">AATW-2023a</strain>
        <tissue evidence="15">Whole specimen</tissue>
    </source>
</reference>
<evidence type="ECO:0000256" key="11">
    <source>
        <dbReference type="ARBA" id="ARBA00023204"/>
    </source>
</evidence>
<evidence type="ECO:0000256" key="7">
    <source>
        <dbReference type="ARBA" id="ARBA00022840"/>
    </source>
</evidence>
<gene>
    <name evidence="15" type="ORF">SNE40_015194</name>
</gene>
<keyword evidence="12" id="KW-0539">Nucleus</keyword>
<dbReference type="AlphaFoldDB" id="A0AAN8PIQ0"/>
<organism evidence="15 16">
    <name type="scientific">Patella caerulea</name>
    <name type="common">Rayed Mediterranean limpet</name>
    <dbReference type="NCBI Taxonomy" id="87958"/>
    <lineage>
        <taxon>Eukaryota</taxon>
        <taxon>Metazoa</taxon>
        <taxon>Spiralia</taxon>
        <taxon>Lophotrochozoa</taxon>
        <taxon>Mollusca</taxon>
        <taxon>Gastropoda</taxon>
        <taxon>Patellogastropoda</taxon>
        <taxon>Patelloidea</taxon>
        <taxon>Patellidae</taxon>
        <taxon>Patella</taxon>
    </lineage>
</organism>
<dbReference type="GO" id="GO:0005524">
    <property type="term" value="F:ATP binding"/>
    <property type="evidence" value="ECO:0007669"/>
    <property type="project" value="UniProtKB-KW"/>
</dbReference>
<keyword evidence="8" id="KW-0805">Transcription regulation</keyword>
<sequence length="605" mass="67890">MPPTSSKKPFIHAAPEPAVEQPIQPGQIIIIQPGSLNLQIGRAIEGVPLTIPHCIARRNKKAVSNVPQSSIWIRQETLHSEAKHLMKHGLKAAEDVLTNRVMENGSIRPCTSYKELANHNSTVQAERTDIKSNKSWSDTSGQPEYLIGEEAVLVHPSDRYILSWPIQRGRLNLHEGPGGSLTALMADLELIWGTALEKNLDISLEDIKLYRVILLIPDIYIHQHVKAMVTMLLQNLGFSAIIVHQESVCATFGCGITCACVVDVGDQKTSIACVEDGISNKHTRITMEYGGGDVTRTFHWLLGRAGIPLRDINLSSLIDGLILQDLKETYCHLDLDVYGILDQVVEIKKVQKNAVHYNVKLGDELVLTPLSLLHPEMFGLHGNKLIRVQSRYDGDPDDPHDDHFLVQTQRQQREAAKLGGSKKGAEEPRDADANLSQMDDSQFVTTMSQMDEDSNEAQDNLQTNELNKSERRKDLDDDDEQEEGIVTQLMGVDEAIVYSIEKCSNDDIKRKMYSCILIIGGGMSFDAAQKCITGRIWPQIPHYQRLQMDTMDVLTRPKDVDPKIICWKGAAILACLDTAQELWIHEKEWEQFGVRLLRERAPFVW</sequence>
<dbReference type="SMART" id="SM00268">
    <property type="entry name" value="ACTIN"/>
    <property type="match status" value="1"/>
</dbReference>
<evidence type="ECO:0000256" key="2">
    <source>
        <dbReference type="ARBA" id="ARBA00004123"/>
    </source>
</evidence>
<evidence type="ECO:0000313" key="16">
    <source>
        <dbReference type="Proteomes" id="UP001347796"/>
    </source>
</evidence>
<accession>A0AAN8PIQ0</accession>
<evidence type="ECO:0000256" key="12">
    <source>
        <dbReference type="ARBA" id="ARBA00023242"/>
    </source>
</evidence>
<dbReference type="Gene3D" id="3.30.420.40">
    <property type="match status" value="2"/>
</dbReference>
<evidence type="ECO:0000256" key="10">
    <source>
        <dbReference type="ARBA" id="ARBA00023172"/>
    </source>
</evidence>
<keyword evidence="7" id="KW-0067">ATP-binding</keyword>
<evidence type="ECO:0000256" key="4">
    <source>
        <dbReference type="ARBA" id="ARBA00021608"/>
    </source>
</evidence>
<comment type="caution">
    <text evidence="15">The sequence shown here is derived from an EMBL/GenBank/DDBJ whole genome shotgun (WGS) entry which is preliminary data.</text>
</comment>
<keyword evidence="5" id="KW-0547">Nucleotide-binding</keyword>
<name>A0AAN8PIQ0_PATCE</name>
<evidence type="ECO:0000256" key="6">
    <source>
        <dbReference type="ARBA" id="ARBA00022763"/>
    </source>
</evidence>
<evidence type="ECO:0000256" key="5">
    <source>
        <dbReference type="ARBA" id="ARBA00022741"/>
    </source>
</evidence>
<evidence type="ECO:0000256" key="14">
    <source>
        <dbReference type="SAM" id="MobiDB-lite"/>
    </source>
</evidence>
<dbReference type="InterPro" id="IPR043129">
    <property type="entry name" value="ATPase_NBD"/>
</dbReference>
<dbReference type="FunFam" id="3.30.420.40:FF:000121">
    <property type="entry name" value="Actin-related protein 8"/>
    <property type="match status" value="1"/>
</dbReference>
<evidence type="ECO:0000256" key="13">
    <source>
        <dbReference type="ARBA" id="ARBA00025560"/>
    </source>
</evidence>
<keyword evidence="6" id="KW-0227">DNA damage</keyword>